<sequence>MYTLKAIIFAVVTIAFGNLVFAEPVPRTITYHCATSEHPSCPKGYRCCEGPLSIPPRPGTTVRWNGFHRGRNLGLVPGLRGDGLEGHQRNYIIQTLFASHLSSVEGFQNVQVEESTLSFLETSALLWNLAKLVTLDGIDWGRALYGLLAFEYNSRGGTGMATSNNMVMDRTRFDNLTEYGHVVDGTSSSSGLEPASDNHLKARVVKVNASWLIRS</sequence>
<dbReference type="AlphaFoldDB" id="A0A0D0ALN4"/>
<evidence type="ECO:0000256" key="1">
    <source>
        <dbReference type="SAM" id="SignalP"/>
    </source>
</evidence>
<name>A0A0D0ALN4_9AGAR</name>
<evidence type="ECO:0008006" key="4">
    <source>
        <dbReference type="Google" id="ProtNLM"/>
    </source>
</evidence>
<accession>A0A0D0ALN4</accession>
<keyword evidence="1" id="KW-0732">Signal</keyword>
<feature type="chain" id="PRO_5002218783" description="Chitinase" evidence="1">
    <location>
        <begin position="23"/>
        <end position="215"/>
    </location>
</feature>
<feature type="signal peptide" evidence="1">
    <location>
        <begin position="1"/>
        <end position="22"/>
    </location>
</feature>
<dbReference type="Proteomes" id="UP000053593">
    <property type="component" value="Unassembled WGS sequence"/>
</dbReference>
<proteinExistence type="predicted"/>
<gene>
    <name evidence="2" type="ORF">GYMLUDRAFT_265962</name>
</gene>
<keyword evidence="3" id="KW-1185">Reference proteome</keyword>
<dbReference type="EMBL" id="KN834872">
    <property type="protein sequence ID" value="KIK51125.1"/>
    <property type="molecule type" value="Genomic_DNA"/>
</dbReference>
<evidence type="ECO:0000313" key="3">
    <source>
        <dbReference type="Proteomes" id="UP000053593"/>
    </source>
</evidence>
<organism evidence="2 3">
    <name type="scientific">Collybiopsis luxurians FD-317 M1</name>
    <dbReference type="NCBI Taxonomy" id="944289"/>
    <lineage>
        <taxon>Eukaryota</taxon>
        <taxon>Fungi</taxon>
        <taxon>Dikarya</taxon>
        <taxon>Basidiomycota</taxon>
        <taxon>Agaricomycotina</taxon>
        <taxon>Agaricomycetes</taxon>
        <taxon>Agaricomycetidae</taxon>
        <taxon>Agaricales</taxon>
        <taxon>Marasmiineae</taxon>
        <taxon>Omphalotaceae</taxon>
        <taxon>Collybiopsis</taxon>
        <taxon>Collybiopsis luxurians</taxon>
    </lineage>
</organism>
<protein>
    <recommendedName>
        <fullName evidence="4">Chitinase</fullName>
    </recommendedName>
</protein>
<reference evidence="2 3" key="1">
    <citation type="submission" date="2014-04" db="EMBL/GenBank/DDBJ databases">
        <title>Evolutionary Origins and Diversification of the Mycorrhizal Mutualists.</title>
        <authorList>
            <consortium name="DOE Joint Genome Institute"/>
            <consortium name="Mycorrhizal Genomics Consortium"/>
            <person name="Kohler A."/>
            <person name="Kuo A."/>
            <person name="Nagy L.G."/>
            <person name="Floudas D."/>
            <person name="Copeland A."/>
            <person name="Barry K.W."/>
            <person name="Cichocki N."/>
            <person name="Veneault-Fourrey C."/>
            <person name="LaButti K."/>
            <person name="Lindquist E.A."/>
            <person name="Lipzen A."/>
            <person name="Lundell T."/>
            <person name="Morin E."/>
            <person name="Murat C."/>
            <person name="Riley R."/>
            <person name="Ohm R."/>
            <person name="Sun H."/>
            <person name="Tunlid A."/>
            <person name="Henrissat B."/>
            <person name="Grigoriev I.V."/>
            <person name="Hibbett D.S."/>
            <person name="Martin F."/>
        </authorList>
    </citation>
    <scope>NUCLEOTIDE SEQUENCE [LARGE SCALE GENOMIC DNA]</scope>
    <source>
        <strain evidence="2 3">FD-317 M1</strain>
    </source>
</reference>
<evidence type="ECO:0000313" key="2">
    <source>
        <dbReference type="EMBL" id="KIK51125.1"/>
    </source>
</evidence>
<dbReference type="HOGENOM" id="CLU_1283387_0_0_1"/>